<evidence type="ECO:0000313" key="3">
    <source>
        <dbReference type="EMBL" id="REL26743.1"/>
    </source>
</evidence>
<dbReference type="NCBIfam" id="NF008107">
    <property type="entry name" value="PRK10853.1"/>
    <property type="match status" value="1"/>
</dbReference>
<dbReference type="InterPro" id="IPR006660">
    <property type="entry name" value="Arsenate_reductase-like"/>
</dbReference>
<dbReference type="SUPFAM" id="SSF52833">
    <property type="entry name" value="Thioredoxin-like"/>
    <property type="match status" value="1"/>
</dbReference>
<comment type="caution">
    <text evidence="3">The sequence shown here is derived from an EMBL/GenBank/DDBJ whole genome shotgun (WGS) entry which is preliminary data.</text>
</comment>
<comment type="similarity">
    <text evidence="1 2">Belongs to the ArsC family.</text>
</comment>
<dbReference type="CDD" id="cd03035">
    <property type="entry name" value="ArsC_Yffb"/>
    <property type="match status" value="1"/>
</dbReference>
<gene>
    <name evidence="3" type="ORF">DXX93_09260</name>
</gene>
<sequence length="114" mass="12859">MTTLYGIPNCDTVKKARKWLDEKSISHHFHDFRKDGLSEALLTSFLEKTAWDQLLNKRSTSFRNLSDDVKNNLDEATAKAAMLAEPTLIKRPVTVVGDEILVGFKADTFANKFA</sequence>
<dbReference type="InterPro" id="IPR006504">
    <property type="entry name" value="Tscrpt_reg_Spx/MgsR"/>
</dbReference>
<reference evidence="3 4" key="1">
    <citation type="submission" date="2018-08" db="EMBL/GenBank/DDBJ databases">
        <title>Thalassotalea euphylliae genome.</title>
        <authorList>
            <person name="Summers S."/>
            <person name="Rice S.A."/>
            <person name="Freckelton M.L."/>
            <person name="Nedved B.T."/>
            <person name="Hadfield M.G."/>
        </authorList>
    </citation>
    <scope>NUCLEOTIDE SEQUENCE [LARGE SCALE GENOMIC DNA]</scope>
    <source>
        <strain evidence="3 4">H1</strain>
    </source>
</reference>
<protein>
    <submittedName>
        <fullName evidence="3">ArsC family reductase</fullName>
    </submittedName>
</protein>
<name>A0A3E0TQL9_9GAMM</name>
<accession>A0A3E0TQL9</accession>
<dbReference type="PANTHER" id="PTHR30041:SF8">
    <property type="entry name" value="PROTEIN YFFB"/>
    <property type="match status" value="1"/>
</dbReference>
<dbReference type="PANTHER" id="PTHR30041">
    <property type="entry name" value="ARSENATE REDUCTASE"/>
    <property type="match status" value="1"/>
</dbReference>
<dbReference type="Gene3D" id="3.40.30.10">
    <property type="entry name" value="Glutaredoxin"/>
    <property type="match status" value="1"/>
</dbReference>
<dbReference type="InterPro" id="IPR036249">
    <property type="entry name" value="Thioredoxin-like_sf"/>
</dbReference>
<dbReference type="EMBL" id="QUOU01000001">
    <property type="protein sequence ID" value="REL26743.1"/>
    <property type="molecule type" value="Genomic_DNA"/>
</dbReference>
<evidence type="ECO:0000313" key="4">
    <source>
        <dbReference type="Proteomes" id="UP000256478"/>
    </source>
</evidence>
<dbReference type="Pfam" id="PF03960">
    <property type="entry name" value="ArsC"/>
    <property type="match status" value="1"/>
</dbReference>
<dbReference type="NCBIfam" id="TIGR01617">
    <property type="entry name" value="arsC_related"/>
    <property type="match status" value="1"/>
</dbReference>
<dbReference type="RefSeq" id="WP_116007853.1">
    <property type="nucleotide sequence ID" value="NZ_QUOU01000001.1"/>
</dbReference>
<organism evidence="3 4">
    <name type="scientific">Thalassotalea euphylliae</name>
    <dbReference type="NCBI Taxonomy" id="1655234"/>
    <lineage>
        <taxon>Bacteria</taxon>
        <taxon>Pseudomonadati</taxon>
        <taxon>Pseudomonadota</taxon>
        <taxon>Gammaproteobacteria</taxon>
        <taxon>Alteromonadales</taxon>
        <taxon>Colwelliaceae</taxon>
        <taxon>Thalassotalea</taxon>
    </lineage>
</organism>
<dbReference type="Proteomes" id="UP000256478">
    <property type="component" value="Unassembled WGS sequence"/>
</dbReference>
<dbReference type="PROSITE" id="PS51353">
    <property type="entry name" value="ARSC"/>
    <property type="match status" value="1"/>
</dbReference>
<evidence type="ECO:0000256" key="2">
    <source>
        <dbReference type="PROSITE-ProRule" id="PRU01282"/>
    </source>
</evidence>
<proteinExistence type="inferred from homology"/>
<dbReference type="OrthoDB" id="9803749at2"/>
<evidence type="ECO:0000256" key="1">
    <source>
        <dbReference type="ARBA" id="ARBA00007198"/>
    </source>
</evidence>
<dbReference type="AlphaFoldDB" id="A0A3E0TQL9"/>